<dbReference type="InterPro" id="IPR010265">
    <property type="entry name" value="Phage_lambda_TipM"/>
</dbReference>
<protein>
    <recommendedName>
        <fullName evidence="2">Phage tail protein</fullName>
    </recommendedName>
</protein>
<evidence type="ECO:0008006" key="2">
    <source>
        <dbReference type="Google" id="ProtNLM"/>
    </source>
</evidence>
<evidence type="ECO:0000313" key="1">
    <source>
        <dbReference type="EMBL" id="CAJ0861964.1"/>
    </source>
</evidence>
<proteinExistence type="predicted"/>
<gene>
    <name evidence="1" type="ORF">AMST5_01445</name>
</gene>
<sequence>MTLATFTPAMQPSVGAVNKPKVSIHKAEFGDGYSQATAAGLNHIRDEWSLTWEVLTPAQADAIDTFLRGQGGHMPFYWTPPGSTTPQKWVCEEWSVTHIQAGFRSIRATFLQSFNLTT</sequence>
<dbReference type="AlphaFoldDB" id="A0AA48M041"/>
<accession>A0AA48M041</accession>
<organism evidence="1">
    <name type="scientific">freshwater sediment metagenome</name>
    <dbReference type="NCBI Taxonomy" id="556182"/>
    <lineage>
        <taxon>unclassified sequences</taxon>
        <taxon>metagenomes</taxon>
        <taxon>ecological metagenomes</taxon>
    </lineage>
</organism>
<dbReference type="EMBL" id="OY288114">
    <property type="protein sequence ID" value="CAJ0861964.1"/>
    <property type="molecule type" value="Genomic_DNA"/>
</dbReference>
<name>A0AA48M041_9ZZZZ</name>
<dbReference type="Pfam" id="PF05939">
    <property type="entry name" value="Phage_min_tail"/>
    <property type="match status" value="1"/>
</dbReference>
<reference evidence="1" key="1">
    <citation type="submission" date="2023-07" db="EMBL/GenBank/DDBJ databases">
        <authorList>
            <person name="Pelsma A.J. K."/>
        </authorList>
    </citation>
    <scope>NUCLEOTIDE SEQUENCE</scope>
</reference>